<keyword evidence="7 9" id="KW-0320">Glycogen biosynthesis</keyword>
<dbReference type="GO" id="GO:0008878">
    <property type="term" value="F:glucose-1-phosphate adenylyltransferase activity"/>
    <property type="evidence" value="ECO:0007669"/>
    <property type="project" value="UniProtKB-UniRule"/>
</dbReference>
<dbReference type="CDD" id="cd04651">
    <property type="entry name" value="LbH_G1P_AT_C"/>
    <property type="match status" value="1"/>
</dbReference>
<dbReference type="AlphaFoldDB" id="A0AAW8DH79"/>
<dbReference type="Pfam" id="PF24894">
    <property type="entry name" value="Hexapep_GlmU"/>
    <property type="match status" value="1"/>
</dbReference>
<evidence type="ECO:0000259" key="10">
    <source>
        <dbReference type="Pfam" id="PF00483"/>
    </source>
</evidence>
<accession>A0AAW8DH79</accession>
<evidence type="ECO:0000256" key="9">
    <source>
        <dbReference type="HAMAP-Rule" id="MF_00624"/>
    </source>
</evidence>
<dbReference type="Proteomes" id="UP001242995">
    <property type="component" value="Unassembled WGS sequence"/>
</dbReference>
<evidence type="ECO:0000256" key="3">
    <source>
        <dbReference type="ARBA" id="ARBA00022679"/>
    </source>
</evidence>
<dbReference type="SUPFAM" id="SSF51161">
    <property type="entry name" value="Trimeric LpxA-like enzymes"/>
    <property type="match status" value="1"/>
</dbReference>
<reference evidence="12" key="1">
    <citation type="submission" date="2023-07" db="EMBL/GenBank/DDBJ databases">
        <title>Sorghum-associated microbial communities from plants grown in Nebraska, USA.</title>
        <authorList>
            <person name="Schachtman D."/>
        </authorList>
    </citation>
    <scope>NUCLEOTIDE SEQUENCE</scope>
    <source>
        <strain evidence="12">DS1006</strain>
    </source>
</reference>
<dbReference type="InterPro" id="IPR056818">
    <property type="entry name" value="GlmU/GlgC-like_hexapep"/>
</dbReference>
<keyword evidence="4 9" id="KW-0548">Nucleotidyltransferase</keyword>
<evidence type="ECO:0000256" key="1">
    <source>
        <dbReference type="ARBA" id="ARBA00010443"/>
    </source>
</evidence>
<dbReference type="NCBIfam" id="TIGR02091">
    <property type="entry name" value="glgC"/>
    <property type="match status" value="1"/>
</dbReference>
<evidence type="ECO:0000313" key="12">
    <source>
        <dbReference type="EMBL" id="MDP9904083.1"/>
    </source>
</evidence>
<feature type="binding site" evidence="9">
    <location>
        <begin position="161"/>
        <end position="162"/>
    </location>
    <ligand>
        <name>alpha-D-glucose 1-phosphate</name>
        <dbReference type="ChEBI" id="CHEBI:58601"/>
    </ligand>
</feature>
<evidence type="ECO:0000256" key="5">
    <source>
        <dbReference type="ARBA" id="ARBA00022741"/>
    </source>
</evidence>
<evidence type="ECO:0000313" key="13">
    <source>
        <dbReference type="Proteomes" id="UP001242995"/>
    </source>
</evidence>
<dbReference type="PROSITE" id="PS00809">
    <property type="entry name" value="ADP_GLC_PYROPHOSPH_2"/>
    <property type="match status" value="1"/>
</dbReference>
<protein>
    <recommendedName>
        <fullName evidence="9">Glucose-1-phosphate adenylyltransferase</fullName>
        <ecNumber evidence="9">2.7.7.27</ecNumber>
    </recommendedName>
    <alternativeName>
        <fullName evidence="9">ADP-glucose pyrophosphorylase</fullName>
        <shortName evidence="9">ADPGlc PPase</shortName>
    </alternativeName>
    <alternativeName>
        <fullName evidence="9">ADP-glucose synthase</fullName>
    </alternativeName>
</protein>
<feature type="domain" description="Nucleotidyl transferase" evidence="10">
    <location>
        <begin position="1"/>
        <end position="258"/>
    </location>
</feature>
<dbReference type="PANTHER" id="PTHR43523:SF2">
    <property type="entry name" value="GLUCOSE-1-PHOSPHATE ADENYLYLTRANSFERASE"/>
    <property type="match status" value="1"/>
</dbReference>
<dbReference type="SUPFAM" id="SSF53448">
    <property type="entry name" value="Nucleotide-diphospho-sugar transferases"/>
    <property type="match status" value="1"/>
</dbReference>
<keyword evidence="8 9" id="KW-0119">Carbohydrate metabolism</keyword>
<evidence type="ECO:0000256" key="7">
    <source>
        <dbReference type="ARBA" id="ARBA00023056"/>
    </source>
</evidence>
<dbReference type="CDD" id="cd02508">
    <property type="entry name" value="ADP_Glucose_PP"/>
    <property type="match status" value="1"/>
</dbReference>
<keyword evidence="3 9" id="KW-0808">Transferase</keyword>
<dbReference type="HAMAP" id="MF_00624">
    <property type="entry name" value="GlgC"/>
    <property type="match status" value="1"/>
</dbReference>
<comment type="pathway">
    <text evidence="9">Glycan biosynthesis; glycogen biosynthesis.</text>
</comment>
<dbReference type="InterPro" id="IPR011004">
    <property type="entry name" value="Trimer_LpxA-like_sf"/>
</dbReference>
<comment type="similarity">
    <text evidence="1 9">Belongs to the bacterial/plant glucose-1-phosphate adenylyltransferase family.</text>
</comment>
<sequence>MPLTADRAKPAVPFAGGYRLIDFALSNLVNSGYLQIVVLTQYKSHSLDRHISETWRMSTQLGRYVASVPAQQRVGKSWFLGSANAIYQSLNLIHDANPDIVVVVGADHVYRMDFQQMVQQHVASGAKATVAAVRQPLNMANQFGVIEVDKNDPQKISAFVEKPAETEGLAADPSQFLASMGNYVFDADALVEALRIDAERLDTKHDMGGDIIPYFVSQGEAGVYDFTLNDIPGSTDRDRTYWRDVGTIDSFYDAHMDLISPVPVFNLYNSEWPIYTRQSISPPAKFVRGDNNTVGTALDSIVASGSVISGGIVEGSVLSNDVYVGPASRIQDSVLMDKVRIGEGAVIKRAIIDKNVKVPAGAAIGLDADLDRARGFKVTESGITVLAKGQVVPEPDGSELALAAEYRRSVPEAIKAATEKFPDIRDSAEQVTKIQADSVEV</sequence>
<dbReference type="InterPro" id="IPR029044">
    <property type="entry name" value="Nucleotide-diphossugar_trans"/>
</dbReference>
<comment type="function">
    <text evidence="9">Involved in the biosynthesis of ADP-glucose, a building block required for the elongation reactions to produce glycogen. Catalyzes the reaction between ATP and alpha-D-glucose 1-phosphate (G1P) to produce pyrophosphate and ADP-Glc.</text>
</comment>
<evidence type="ECO:0000256" key="2">
    <source>
        <dbReference type="ARBA" id="ARBA00022600"/>
    </source>
</evidence>
<gene>
    <name evidence="9" type="primary">glgC</name>
    <name evidence="12" type="ORF">J2S90_001029</name>
</gene>
<dbReference type="InterPro" id="IPR005835">
    <property type="entry name" value="NTP_transferase_dom"/>
</dbReference>
<evidence type="ECO:0000256" key="4">
    <source>
        <dbReference type="ARBA" id="ARBA00022695"/>
    </source>
</evidence>
<name>A0AAW8DH79_9MICC</name>
<dbReference type="GO" id="GO:0005524">
    <property type="term" value="F:ATP binding"/>
    <property type="evidence" value="ECO:0007669"/>
    <property type="project" value="UniProtKB-KW"/>
</dbReference>
<dbReference type="Pfam" id="PF00483">
    <property type="entry name" value="NTP_transferase"/>
    <property type="match status" value="1"/>
</dbReference>
<evidence type="ECO:0000256" key="6">
    <source>
        <dbReference type="ARBA" id="ARBA00022840"/>
    </source>
</evidence>
<dbReference type="InterPro" id="IPR005836">
    <property type="entry name" value="ADP_Glu_pyroP_CS"/>
</dbReference>
<dbReference type="GO" id="GO:0005978">
    <property type="term" value="P:glycogen biosynthetic process"/>
    <property type="evidence" value="ECO:0007669"/>
    <property type="project" value="UniProtKB-UniRule"/>
</dbReference>
<keyword evidence="5 9" id="KW-0547">Nucleotide-binding</keyword>
<dbReference type="InterPro" id="IPR011831">
    <property type="entry name" value="ADP-Glc_PPase"/>
</dbReference>
<comment type="catalytic activity">
    <reaction evidence="9">
        <text>alpha-D-glucose 1-phosphate + ATP + H(+) = ADP-alpha-D-glucose + diphosphate</text>
        <dbReference type="Rhea" id="RHEA:12120"/>
        <dbReference type="ChEBI" id="CHEBI:15378"/>
        <dbReference type="ChEBI" id="CHEBI:30616"/>
        <dbReference type="ChEBI" id="CHEBI:33019"/>
        <dbReference type="ChEBI" id="CHEBI:57498"/>
        <dbReference type="ChEBI" id="CHEBI:58601"/>
        <dbReference type="EC" id="2.7.7.27"/>
    </reaction>
</comment>
<dbReference type="Gene3D" id="3.90.550.10">
    <property type="entry name" value="Spore Coat Polysaccharide Biosynthesis Protein SpsA, Chain A"/>
    <property type="match status" value="1"/>
</dbReference>
<organism evidence="12 13">
    <name type="scientific">Arthrobacter bambusae</name>
    <dbReference type="NCBI Taxonomy" id="1338426"/>
    <lineage>
        <taxon>Bacteria</taxon>
        <taxon>Bacillati</taxon>
        <taxon>Actinomycetota</taxon>
        <taxon>Actinomycetes</taxon>
        <taxon>Micrococcales</taxon>
        <taxon>Micrococcaceae</taxon>
        <taxon>Arthrobacter</taxon>
    </lineage>
</organism>
<dbReference type="EMBL" id="JAUSRG010000002">
    <property type="protein sequence ID" value="MDP9904083.1"/>
    <property type="molecule type" value="Genomic_DNA"/>
</dbReference>
<comment type="caution">
    <text evidence="12">The sequence shown here is derived from an EMBL/GenBank/DDBJ whole genome shotgun (WGS) entry which is preliminary data.</text>
</comment>
<dbReference type="PROSITE" id="PS00810">
    <property type="entry name" value="ADP_GLC_PYROPHOSPH_3"/>
    <property type="match status" value="1"/>
</dbReference>
<comment type="subunit">
    <text evidence="9">Homotetramer.</text>
</comment>
<keyword evidence="6 9" id="KW-0067">ATP-binding</keyword>
<feature type="domain" description="Glucose-1-phosphate adenylyltransferase/Bifunctional protein GlmU-like C-terminal hexapeptide" evidence="11">
    <location>
        <begin position="282"/>
        <end position="385"/>
    </location>
</feature>
<dbReference type="InterPro" id="IPR023049">
    <property type="entry name" value="GlgC_bac"/>
</dbReference>
<feature type="binding site" evidence="9">
    <location>
        <position position="179"/>
    </location>
    <ligand>
        <name>alpha-D-glucose 1-phosphate</name>
        <dbReference type="ChEBI" id="CHEBI:58601"/>
    </ligand>
</feature>
<feature type="site" description="Could play a key role in the communication between the regulatory and the substrate sites" evidence="9">
    <location>
        <position position="78"/>
    </location>
</feature>
<keyword evidence="2 9" id="KW-0321">Glycogen metabolism</keyword>
<dbReference type="NCBIfam" id="NF002023">
    <property type="entry name" value="PRK00844.1"/>
    <property type="match status" value="1"/>
</dbReference>
<feature type="site" description="Could play a key role in the communication between the regulatory and the substrate sites" evidence="9">
    <location>
        <position position="41"/>
    </location>
</feature>
<dbReference type="Gene3D" id="2.160.10.10">
    <property type="entry name" value="Hexapeptide repeat proteins"/>
    <property type="match status" value="1"/>
</dbReference>
<proteinExistence type="inferred from homology"/>
<comment type="caution">
    <text evidence="9">Lacks conserved residue(s) required for the propagation of feature annotation.</text>
</comment>
<evidence type="ECO:0000256" key="8">
    <source>
        <dbReference type="ARBA" id="ARBA00023277"/>
    </source>
</evidence>
<dbReference type="PANTHER" id="PTHR43523">
    <property type="entry name" value="GLUCOSE-1-PHOSPHATE ADENYLYLTRANSFERASE-RELATED"/>
    <property type="match status" value="1"/>
</dbReference>
<dbReference type="EC" id="2.7.7.27" evidence="9"/>
<feature type="binding site" evidence="9">
    <location>
        <position position="144"/>
    </location>
    <ligand>
        <name>alpha-D-glucose 1-phosphate</name>
        <dbReference type="ChEBI" id="CHEBI:58601"/>
    </ligand>
</feature>
<evidence type="ECO:0000259" key="11">
    <source>
        <dbReference type="Pfam" id="PF24894"/>
    </source>
</evidence>